<reference evidence="4" key="2">
    <citation type="submission" date="2013-12" db="EMBL/GenBank/DDBJ databases">
        <title>Evolution of pathogenesis and genome organization in the Tremellales.</title>
        <authorList>
            <person name="Cuomo C."/>
            <person name="Litvintseva A."/>
            <person name="Heitman J."/>
            <person name="Chen Y."/>
            <person name="Sun S."/>
            <person name="Springer D."/>
            <person name="Dromer F."/>
            <person name="Young S."/>
            <person name="Zeng Q."/>
            <person name="Chapman S."/>
            <person name="Gujja S."/>
            <person name="Saif S."/>
            <person name="Birren B."/>
        </authorList>
    </citation>
    <scope>NUCLEOTIDE SEQUENCE [LARGE SCALE GENOMIC DNA]</scope>
    <source>
        <strain evidence="4">BCC8398</strain>
    </source>
</reference>
<dbReference type="EMBL" id="KV700132">
    <property type="protein sequence ID" value="OCF31644.1"/>
    <property type="molecule type" value="Genomic_DNA"/>
</dbReference>
<organism evidence="3 4">
    <name type="scientific">Kwoniella heveanensis BCC8398</name>
    <dbReference type="NCBI Taxonomy" id="1296120"/>
    <lineage>
        <taxon>Eukaryota</taxon>
        <taxon>Fungi</taxon>
        <taxon>Dikarya</taxon>
        <taxon>Basidiomycota</taxon>
        <taxon>Agaricomycotina</taxon>
        <taxon>Tremellomycetes</taxon>
        <taxon>Tremellales</taxon>
        <taxon>Cryptococcaceae</taxon>
        <taxon>Kwoniella</taxon>
    </lineage>
</organism>
<evidence type="ECO:0000256" key="1">
    <source>
        <dbReference type="SAM" id="MobiDB-lite"/>
    </source>
</evidence>
<keyword evidence="2" id="KW-0472">Membrane</keyword>
<protein>
    <submittedName>
        <fullName evidence="3">Uncharacterized protein</fullName>
    </submittedName>
</protein>
<proteinExistence type="predicted"/>
<reference evidence="3 4" key="1">
    <citation type="submission" date="2013-07" db="EMBL/GenBank/DDBJ databases">
        <title>The Genome Sequence of Cryptococcus heveanensis BCC8398.</title>
        <authorList>
            <consortium name="The Broad Institute Genome Sequencing Platform"/>
            <person name="Cuomo C."/>
            <person name="Litvintseva A."/>
            <person name="Chen Y."/>
            <person name="Heitman J."/>
            <person name="Sun S."/>
            <person name="Springer D."/>
            <person name="Dromer F."/>
            <person name="Young S.K."/>
            <person name="Zeng Q."/>
            <person name="Gargeya S."/>
            <person name="Fitzgerald M."/>
            <person name="Abouelleil A."/>
            <person name="Alvarado L."/>
            <person name="Berlin A.M."/>
            <person name="Chapman S.B."/>
            <person name="Dewar J."/>
            <person name="Goldberg J."/>
            <person name="Griggs A."/>
            <person name="Gujja S."/>
            <person name="Hansen M."/>
            <person name="Howarth C."/>
            <person name="Imamovic A."/>
            <person name="Larimer J."/>
            <person name="McCowan C."/>
            <person name="Murphy C."/>
            <person name="Pearson M."/>
            <person name="Priest M."/>
            <person name="Roberts A."/>
            <person name="Saif S."/>
            <person name="Shea T."/>
            <person name="Sykes S."/>
            <person name="Wortman J."/>
            <person name="Nusbaum C."/>
            <person name="Birren B."/>
        </authorList>
    </citation>
    <scope>NUCLEOTIDE SEQUENCE [LARGE SCALE GENOMIC DNA]</scope>
    <source>
        <strain evidence="3 4">BCC8398</strain>
    </source>
</reference>
<dbReference type="Proteomes" id="UP000092666">
    <property type="component" value="Unassembled WGS sequence"/>
</dbReference>
<accession>A0A1B9GKQ0</accession>
<keyword evidence="2" id="KW-0812">Transmembrane</keyword>
<feature type="compositionally biased region" description="Low complexity" evidence="1">
    <location>
        <begin position="33"/>
        <end position="54"/>
    </location>
</feature>
<keyword evidence="2" id="KW-1133">Transmembrane helix</keyword>
<dbReference type="STRING" id="1296120.A0A1B9GKQ0"/>
<feature type="region of interest" description="Disordered" evidence="1">
    <location>
        <begin position="1"/>
        <end position="103"/>
    </location>
</feature>
<evidence type="ECO:0000256" key="2">
    <source>
        <dbReference type="SAM" id="Phobius"/>
    </source>
</evidence>
<keyword evidence="4" id="KW-1185">Reference proteome</keyword>
<dbReference type="AlphaFoldDB" id="A0A1B9GKQ0"/>
<evidence type="ECO:0000313" key="3">
    <source>
        <dbReference type="EMBL" id="OCF31644.1"/>
    </source>
</evidence>
<gene>
    <name evidence="3" type="ORF">I316_06649</name>
</gene>
<evidence type="ECO:0000313" key="4">
    <source>
        <dbReference type="Proteomes" id="UP000092666"/>
    </source>
</evidence>
<feature type="transmembrane region" description="Helical" evidence="2">
    <location>
        <begin position="122"/>
        <end position="144"/>
    </location>
</feature>
<dbReference type="OrthoDB" id="2596020at2759"/>
<name>A0A1B9GKQ0_9TREE</name>
<sequence length="150" mass="16160">MSSSSASDDRQPLLPQHQITKPGPKPSAHVNHSSSSRLSTTRISFPSSTSSALSPNDGHDPFPVPIDDSDLERGRGGGSGGQHRAWEGSPLTSTQTKTERKPGLPKLSRQCLWSEIKCYGSYMLPPLLIFGVLVVGASLFGVGWKMGWFK</sequence>